<dbReference type="SMART" id="SM00256">
    <property type="entry name" value="FBOX"/>
    <property type="match status" value="1"/>
</dbReference>
<dbReference type="Gene3D" id="1.20.1280.50">
    <property type="match status" value="1"/>
</dbReference>
<protein>
    <recommendedName>
        <fullName evidence="1">F-box domain-containing protein</fullName>
    </recommendedName>
</protein>
<dbReference type="EMBL" id="LN879502">
    <property type="protein sequence ID" value="CUI17501.1"/>
    <property type="molecule type" value="Genomic_DNA"/>
</dbReference>
<dbReference type="PATRIC" id="fig|389348.3.peg.2127"/>
<proteinExistence type="predicted"/>
<dbReference type="Proteomes" id="UP000069902">
    <property type="component" value="Chromosome cPNK"/>
</dbReference>
<evidence type="ECO:0000313" key="3">
    <source>
        <dbReference type="Proteomes" id="UP000069902"/>
    </source>
</evidence>
<evidence type="ECO:0000313" key="2">
    <source>
        <dbReference type="EMBL" id="CUI17501.1"/>
    </source>
</evidence>
<dbReference type="STRING" id="389348.PNK_1896"/>
<dbReference type="PROSITE" id="PS50181">
    <property type="entry name" value="FBOX"/>
    <property type="match status" value="1"/>
</dbReference>
<sequence length="239" mass="27502">MEFIYKTTNYLSTFSLLSIHSKRVVPEPSRSIHELPDDLLCEIFQFLALQSVDAVNKTCKRWHAFVQNPKMPVESFSSFKFFQSVAKQIESNIQIHISIRHSFVELLPDFAHPFYQYSVYRIVKQNENGIVEASYAVSKLSDSIANEVIAHSLLPEPSLSAPSIMTVRKICQFKEKVKGLITCDLLSIERTSGIELEFMCSDLSSFDKEAITCIIKRTNTVAEVFWYLESFKFMCTYFC</sequence>
<dbReference type="InParanoid" id="A0A0U5JEF3"/>
<evidence type="ECO:0000259" key="1">
    <source>
        <dbReference type="PROSITE" id="PS50181"/>
    </source>
</evidence>
<dbReference type="SUPFAM" id="SSF81383">
    <property type="entry name" value="F-box domain"/>
    <property type="match status" value="1"/>
</dbReference>
<dbReference type="RefSeq" id="WP_059061689.1">
    <property type="nucleotide sequence ID" value="NZ_LN879502.1"/>
</dbReference>
<feature type="domain" description="F-box" evidence="1">
    <location>
        <begin position="29"/>
        <end position="79"/>
    </location>
</feature>
<reference evidence="3" key="1">
    <citation type="submission" date="2015-09" db="EMBL/GenBank/DDBJ databases">
        <authorList>
            <person name="Bertelli C."/>
        </authorList>
    </citation>
    <scope>NUCLEOTIDE SEQUENCE [LARGE SCALE GENOMIC DNA]</scope>
    <source>
        <strain evidence="3">KNic</strain>
    </source>
</reference>
<name>A0A0U5JEF3_9BACT</name>
<dbReference type="AlphaFoldDB" id="A0A0U5JEF3"/>
<keyword evidence="3" id="KW-1185">Reference proteome</keyword>
<organism evidence="2 3">
    <name type="scientific">Candidatus Protochlamydia naegleriophila</name>
    <dbReference type="NCBI Taxonomy" id="389348"/>
    <lineage>
        <taxon>Bacteria</taxon>
        <taxon>Pseudomonadati</taxon>
        <taxon>Chlamydiota</taxon>
        <taxon>Chlamydiia</taxon>
        <taxon>Parachlamydiales</taxon>
        <taxon>Parachlamydiaceae</taxon>
        <taxon>Candidatus Protochlamydia</taxon>
    </lineage>
</organism>
<dbReference type="InterPro" id="IPR001810">
    <property type="entry name" value="F-box_dom"/>
</dbReference>
<dbReference type="KEGG" id="pnl:PNK_1896"/>
<gene>
    <name evidence="2" type="ORF">PNK_1896</name>
</gene>
<dbReference type="Pfam" id="PF12937">
    <property type="entry name" value="F-box-like"/>
    <property type="match status" value="1"/>
</dbReference>
<dbReference type="InterPro" id="IPR036047">
    <property type="entry name" value="F-box-like_dom_sf"/>
</dbReference>
<accession>A0A0U5JEF3</accession>